<proteinExistence type="predicted"/>
<evidence type="ECO:0000259" key="2">
    <source>
        <dbReference type="PROSITE" id="PS51272"/>
    </source>
</evidence>
<dbReference type="RefSeq" id="WP_093792095.1">
    <property type="nucleotide sequence ID" value="NZ_CP155571.1"/>
</dbReference>
<accession>A0ABZ3JAG9</accession>
<name>A0ABZ3JAG9_SPOA4</name>
<feature type="chain" id="PRO_5045978168" description="SLH domain-containing protein" evidence="1">
    <location>
        <begin position="24"/>
        <end position="448"/>
    </location>
</feature>
<dbReference type="EMBL" id="CP155571">
    <property type="protein sequence ID" value="XFO75091.1"/>
    <property type="molecule type" value="Genomic_DNA"/>
</dbReference>
<feature type="domain" description="SLH" evidence="2">
    <location>
        <begin position="23"/>
        <end position="86"/>
    </location>
</feature>
<gene>
    <name evidence="3" type="ORF">SPACI_052060</name>
</gene>
<dbReference type="InterPro" id="IPR001119">
    <property type="entry name" value="SLH_dom"/>
</dbReference>
<dbReference type="Proteomes" id="UP000216052">
    <property type="component" value="Chromosome"/>
</dbReference>
<dbReference type="Pfam" id="PF00395">
    <property type="entry name" value="SLH"/>
    <property type="match status" value="1"/>
</dbReference>
<dbReference type="InterPro" id="IPR051465">
    <property type="entry name" value="Cell_Envelope_Struct_Comp"/>
</dbReference>
<keyword evidence="4" id="KW-1185">Reference proteome</keyword>
<reference evidence="3" key="1">
    <citation type="submission" date="2024-05" db="EMBL/GenBank/DDBJ databases">
        <title>Isolation and characterization of Sporomusa carbonis sp. nov., a carboxydotrophic hydrogenogen in the genus of Sporomusa isolated from a charcoal burning pile.</title>
        <authorList>
            <person name="Boeer T."/>
            <person name="Rosenbaum F."/>
            <person name="Eysell L."/>
            <person name="Mueller V."/>
            <person name="Daniel R."/>
            <person name="Poehlein A."/>
        </authorList>
    </citation>
    <scope>NUCLEOTIDE SEQUENCE [LARGE SCALE GENOMIC DNA]</scope>
    <source>
        <strain evidence="3">DSM 3132</strain>
    </source>
</reference>
<evidence type="ECO:0000313" key="4">
    <source>
        <dbReference type="Proteomes" id="UP000216052"/>
    </source>
</evidence>
<dbReference type="PROSITE" id="PS51272">
    <property type="entry name" value="SLH"/>
    <property type="match status" value="1"/>
</dbReference>
<dbReference type="PANTHER" id="PTHR43308">
    <property type="entry name" value="OUTER MEMBRANE PROTEIN ALPHA-RELATED"/>
    <property type="match status" value="1"/>
</dbReference>
<sequence length="448" mass="49357">MKKSIVILASLTAFCLTNISVSAAGPFSDVPANHWSYGAVSKLAQDGIVSGYGNNAFHGDQLLTRYEMAQVVARAMEKSDKASAEDKDIINKLSQEYSKELTNLGVRVSELEKKSDKLTYWGFLHLSDQVWNNSGVFKGVANPGDTPHPNEGHYPAIGYDLYLNYKVNDKWSFNVETEAVRDTRTGGYWTSFDTDGGVAASQRDDMMYAEGTVGTTKIKAGKFDYSPAYALVICQGRKALNGVEFTVGDKVKTSLAYGYLRQNWTGNPLNTYLVSESKDNHYASLSIDVPLTSDSNFKAAYHSVKNDGTDKSLISDNINIWEVGADKMLTKDLDFFATYARSNADTNNEAYIIGLTKGHAIPSIAKSFQITARYLYAEGYSTIAPDNYWIGAYHSQSVGYHGLKGPELTAMYMFDKNIGMTAWASNLSTTDGAPGKLRTVKAEFDFFF</sequence>
<protein>
    <recommendedName>
        <fullName evidence="2">SLH domain-containing protein</fullName>
    </recommendedName>
</protein>
<evidence type="ECO:0000313" key="3">
    <source>
        <dbReference type="EMBL" id="XFO75091.1"/>
    </source>
</evidence>
<dbReference type="PANTHER" id="PTHR43308:SF1">
    <property type="entry name" value="OUTER MEMBRANE PROTEIN ALPHA"/>
    <property type="match status" value="1"/>
</dbReference>
<feature type="signal peptide" evidence="1">
    <location>
        <begin position="1"/>
        <end position="23"/>
    </location>
</feature>
<keyword evidence="1" id="KW-0732">Signal</keyword>
<organism evidence="3 4">
    <name type="scientific">Sporomusa acidovorans (strain ATCC 49682 / DSM 3132 / Mol)</name>
    <dbReference type="NCBI Taxonomy" id="1123286"/>
    <lineage>
        <taxon>Bacteria</taxon>
        <taxon>Bacillati</taxon>
        <taxon>Bacillota</taxon>
        <taxon>Negativicutes</taxon>
        <taxon>Selenomonadales</taxon>
        <taxon>Sporomusaceae</taxon>
        <taxon>Sporomusa</taxon>
    </lineage>
</organism>
<evidence type="ECO:0000256" key="1">
    <source>
        <dbReference type="SAM" id="SignalP"/>
    </source>
</evidence>